<feature type="compositionally biased region" description="Gly residues" evidence="1">
    <location>
        <begin position="238"/>
        <end position="256"/>
    </location>
</feature>
<sequence length="694" mass="74260">MPPAPMQQAIPVMFMQPSGEGPSAPSMPGPGMQPIFAPRPMGGKGGTMLVVGMNGMNGMNGRNGMNGCLNGPGGGPKEGLESGPGGPGKGGKGAVAGVPVNGFGPGMNGCHGPFPLNQEGAQQNMAFMIVPESHIEEYKNKGAVPLAQGTAEEMLPNGVNLNMSQGPLVFGKGGMKGQPGCMGGGFGWGSGKGSSYRRFSDREDRRGFSPGPRERGPFGKGKGDGKGGFGKDGKGDGKGGFSNGKGDGKGGFSNGKGDGKGGFGKDGKGDGKGFGKHNSFGMPRHPLKIGGQFQQSAQWQQPLPDGSVATVYLIADQDNLQQAARRLNFVGHGAIIVMDCHGWNLKAAAGKLCLLSIAFMDGTPQLFLIDVLQLGEQVCTLMPFFTNPNASKFTADASTHATVLAHKFGINLAGVIDAQWAYETLQKKTMVRPLEVLDWCGLAPPDFKQETLQLEGTPEVWGQRPLPQRTLTHAAQGIGLLQAAAAVVWKRLAVAFGKDVFEKVSSASRQRAEMAAAAGWACRHAGLFTAEQDYETPDKDSEMEDWLAKRFGKEPSSTSAALRARSAERPKLPETAFREGDSPRTAAWRARLAEMNPPRIIPSRQRSASPTLHSWLERRETARAEKRKEGAAHRASSLPSRRRERDQDEEDFVPRDLQPLNFDRLERKKWNELVEEDGAKEEKEEEKEDESDGD</sequence>
<dbReference type="Pfam" id="PF01612">
    <property type="entry name" value="DNA_pol_A_exo1"/>
    <property type="match status" value="1"/>
</dbReference>
<dbReference type="EMBL" id="CAXAMM010027546">
    <property type="protein sequence ID" value="CAK9060990.1"/>
    <property type="molecule type" value="Genomic_DNA"/>
</dbReference>
<feature type="compositionally biased region" description="Basic and acidic residues" evidence="1">
    <location>
        <begin position="198"/>
        <end position="237"/>
    </location>
</feature>
<proteinExistence type="predicted"/>
<dbReference type="InterPro" id="IPR002562">
    <property type="entry name" value="3'-5'_exonuclease_dom"/>
</dbReference>
<accession>A0ABP0NB45</accession>
<feature type="compositionally biased region" description="Basic and acidic residues" evidence="1">
    <location>
        <begin position="615"/>
        <end position="632"/>
    </location>
</feature>
<keyword evidence="3" id="KW-0540">Nuclease</keyword>
<name>A0ABP0NB45_9DINO</name>
<feature type="region of interest" description="Disordered" evidence="1">
    <location>
        <begin position="69"/>
        <end position="92"/>
    </location>
</feature>
<evidence type="ECO:0000256" key="1">
    <source>
        <dbReference type="SAM" id="MobiDB-lite"/>
    </source>
</evidence>
<dbReference type="InterPro" id="IPR012337">
    <property type="entry name" value="RNaseH-like_sf"/>
</dbReference>
<organism evidence="3 4">
    <name type="scientific">Durusdinium trenchii</name>
    <dbReference type="NCBI Taxonomy" id="1381693"/>
    <lineage>
        <taxon>Eukaryota</taxon>
        <taxon>Sar</taxon>
        <taxon>Alveolata</taxon>
        <taxon>Dinophyceae</taxon>
        <taxon>Suessiales</taxon>
        <taxon>Symbiodiniaceae</taxon>
        <taxon>Durusdinium</taxon>
    </lineage>
</organism>
<dbReference type="GO" id="GO:0004527">
    <property type="term" value="F:exonuclease activity"/>
    <property type="evidence" value="ECO:0007669"/>
    <property type="project" value="UniProtKB-KW"/>
</dbReference>
<comment type="caution">
    <text evidence="3">The sequence shown here is derived from an EMBL/GenBank/DDBJ whole genome shotgun (WGS) entry which is preliminary data.</text>
</comment>
<feature type="compositionally biased region" description="Gly residues" evidence="1">
    <location>
        <begin position="70"/>
        <end position="92"/>
    </location>
</feature>
<feature type="domain" description="3'-5' exonuclease" evidence="2">
    <location>
        <begin position="335"/>
        <end position="429"/>
    </location>
</feature>
<feature type="compositionally biased region" description="Acidic residues" evidence="1">
    <location>
        <begin position="673"/>
        <end position="694"/>
    </location>
</feature>
<dbReference type="PANTHER" id="PTHR43040">
    <property type="entry name" value="RIBONUCLEASE D"/>
    <property type="match status" value="1"/>
</dbReference>
<dbReference type="Gene3D" id="3.30.420.10">
    <property type="entry name" value="Ribonuclease H-like superfamily/Ribonuclease H"/>
    <property type="match status" value="1"/>
</dbReference>
<evidence type="ECO:0000313" key="4">
    <source>
        <dbReference type="Proteomes" id="UP001642464"/>
    </source>
</evidence>
<keyword evidence="4" id="KW-1185">Reference proteome</keyword>
<evidence type="ECO:0000313" key="3">
    <source>
        <dbReference type="EMBL" id="CAK9060990.1"/>
    </source>
</evidence>
<gene>
    <name evidence="3" type="ORF">SCF082_LOCUS32031</name>
</gene>
<feature type="compositionally biased region" description="Basic and acidic residues" evidence="1">
    <location>
        <begin position="565"/>
        <end position="582"/>
    </location>
</feature>
<feature type="region of interest" description="Disordered" evidence="1">
    <location>
        <begin position="192"/>
        <end position="294"/>
    </location>
</feature>
<protein>
    <submittedName>
        <fullName evidence="3">Exonuclease 3'-5' domain-containing protein 1</fullName>
    </submittedName>
</protein>
<reference evidence="3 4" key="1">
    <citation type="submission" date="2024-02" db="EMBL/GenBank/DDBJ databases">
        <authorList>
            <person name="Chen Y."/>
            <person name="Shah S."/>
            <person name="Dougan E. K."/>
            <person name="Thang M."/>
            <person name="Chan C."/>
        </authorList>
    </citation>
    <scope>NUCLEOTIDE SEQUENCE [LARGE SCALE GENOMIC DNA]</scope>
</reference>
<dbReference type="SUPFAM" id="SSF53098">
    <property type="entry name" value="Ribonuclease H-like"/>
    <property type="match status" value="1"/>
</dbReference>
<keyword evidence="3" id="KW-0269">Exonuclease</keyword>
<feature type="compositionally biased region" description="Basic and acidic residues" evidence="1">
    <location>
        <begin position="663"/>
        <end position="672"/>
    </location>
</feature>
<evidence type="ECO:0000259" key="2">
    <source>
        <dbReference type="Pfam" id="PF01612"/>
    </source>
</evidence>
<feature type="compositionally biased region" description="Basic and acidic residues" evidence="1">
    <location>
        <begin position="257"/>
        <end position="273"/>
    </location>
</feature>
<dbReference type="Proteomes" id="UP001642464">
    <property type="component" value="Unassembled WGS sequence"/>
</dbReference>
<dbReference type="PANTHER" id="PTHR43040:SF1">
    <property type="entry name" value="RIBONUCLEASE D"/>
    <property type="match status" value="1"/>
</dbReference>
<keyword evidence="3" id="KW-0378">Hydrolase</keyword>
<feature type="region of interest" description="Disordered" evidence="1">
    <location>
        <begin position="551"/>
        <end position="694"/>
    </location>
</feature>
<dbReference type="InterPro" id="IPR036397">
    <property type="entry name" value="RNaseH_sf"/>
</dbReference>